<protein>
    <submittedName>
        <fullName evidence="2">Glycosyltransferase family 2 protein</fullName>
    </submittedName>
</protein>
<accession>A0A523RYV8</accession>
<comment type="caution">
    <text evidence="2">The sequence shown here is derived from an EMBL/GenBank/DDBJ whole genome shotgun (WGS) entry which is preliminary data.</text>
</comment>
<dbReference type="InterPro" id="IPR029044">
    <property type="entry name" value="Nucleotide-diphossugar_trans"/>
</dbReference>
<organism evidence="2 3">
    <name type="scientific">Aerophobetes bacterium</name>
    <dbReference type="NCBI Taxonomy" id="2030807"/>
    <lineage>
        <taxon>Bacteria</taxon>
        <taxon>Candidatus Aerophobota</taxon>
    </lineage>
</organism>
<dbReference type="Gene3D" id="3.90.550.10">
    <property type="entry name" value="Spore Coat Polysaccharide Biosynthesis Protein SpsA, Chain A"/>
    <property type="match status" value="1"/>
</dbReference>
<evidence type="ECO:0000313" key="2">
    <source>
        <dbReference type="EMBL" id="TET10957.1"/>
    </source>
</evidence>
<feature type="non-terminal residue" evidence="2">
    <location>
        <position position="306"/>
    </location>
</feature>
<evidence type="ECO:0000259" key="1">
    <source>
        <dbReference type="Pfam" id="PF00535"/>
    </source>
</evidence>
<evidence type="ECO:0000313" key="3">
    <source>
        <dbReference type="Proteomes" id="UP000316360"/>
    </source>
</evidence>
<keyword evidence="2" id="KW-0808">Transferase</keyword>
<feature type="domain" description="Glycosyltransferase 2-like" evidence="1">
    <location>
        <begin position="48"/>
        <end position="169"/>
    </location>
</feature>
<dbReference type="Pfam" id="PF00535">
    <property type="entry name" value="Glycos_transf_2"/>
    <property type="match status" value="1"/>
</dbReference>
<gene>
    <name evidence="2" type="ORF">E3J84_03445</name>
</gene>
<dbReference type="EMBL" id="SOKJ01000193">
    <property type="protein sequence ID" value="TET10957.1"/>
    <property type="molecule type" value="Genomic_DNA"/>
</dbReference>
<dbReference type="PANTHER" id="PTHR43179:SF7">
    <property type="entry name" value="RHAMNOSYLTRANSFERASE WBBL"/>
    <property type="match status" value="1"/>
</dbReference>
<proteinExistence type="predicted"/>
<reference evidence="2 3" key="1">
    <citation type="submission" date="2019-03" db="EMBL/GenBank/DDBJ databases">
        <title>Metabolic potential of uncultured bacteria and archaea associated with petroleum seepage in deep-sea sediments.</title>
        <authorList>
            <person name="Dong X."/>
            <person name="Hubert C."/>
        </authorList>
    </citation>
    <scope>NUCLEOTIDE SEQUENCE [LARGE SCALE GENOMIC DNA]</scope>
    <source>
        <strain evidence="2">E44_bin7</strain>
    </source>
</reference>
<dbReference type="PANTHER" id="PTHR43179">
    <property type="entry name" value="RHAMNOSYLTRANSFERASE WBBL"/>
    <property type="match status" value="1"/>
</dbReference>
<dbReference type="SUPFAM" id="SSF53448">
    <property type="entry name" value="Nucleotide-diphospho-sugar transferases"/>
    <property type="match status" value="1"/>
</dbReference>
<dbReference type="CDD" id="cd04186">
    <property type="entry name" value="GT_2_like_c"/>
    <property type="match status" value="1"/>
</dbReference>
<dbReference type="InterPro" id="IPR001173">
    <property type="entry name" value="Glyco_trans_2-like"/>
</dbReference>
<dbReference type="Proteomes" id="UP000316360">
    <property type="component" value="Unassembled WGS sequence"/>
</dbReference>
<sequence>MSEDNSLYSIQEIFSYSILLLQRSFRILLFCRNQRGPKEEYALMVDLSVSIVNYNTKEFLRKCLKSIYENTHKISFEVFVVDNNSKDGSTKMVKKGFPQANLIENEINVGFAKANNQAIKKSSSRYILLLNSDTIILPNSLDLMKSFMDHHPQIGALGCKLLNSDMTLQPSCREFPSFMTLFFESTFLDQLFPSNKIIGRYKLSYWNHNETREVDQPMGACLMVRKKTVEEIGLLDEGFYMFFEEVDWCYRIKKRDWKIYFLPKAKVIHYGGRSVGKINFKMFFSWHKSRYRFFKKRYPNISPLVL</sequence>
<dbReference type="GO" id="GO:0016740">
    <property type="term" value="F:transferase activity"/>
    <property type="evidence" value="ECO:0007669"/>
    <property type="project" value="UniProtKB-KW"/>
</dbReference>
<name>A0A523RYV8_UNCAE</name>
<dbReference type="AlphaFoldDB" id="A0A523RYV8"/>